<reference evidence="2 3" key="2">
    <citation type="submission" date="2014-09" db="EMBL/GenBank/DDBJ databases">
        <authorList>
            <consortium name="NBRP consortium"/>
            <person name="Sawabe T."/>
            <person name="Meirelles P."/>
            <person name="Nakanishi M."/>
            <person name="Sayaka M."/>
            <person name="Hattori M."/>
            <person name="Ohkuma M."/>
        </authorList>
    </citation>
    <scope>NUCLEOTIDE SEQUENCE [LARGE SCALE GENOMIC DNA]</scope>
    <source>
        <strain evidence="2 3">JCM 19240</strain>
    </source>
</reference>
<dbReference type="OrthoDB" id="5814101at2"/>
<keyword evidence="1" id="KW-1133">Transmembrane helix</keyword>
<dbReference type="AlphaFoldDB" id="A0A090T876"/>
<sequence>MRKQSGVIALMTTSLLLVVALVVTMGVYKTSLYEIKRAQNEVESRKNYWSADGLLECALGYLRFSGKSIDVLEDASNRPEEFTAGCISNRGNVSLTVSQDTDYVLTATSNTNTLTRTMANGVNQPKGAIQVSGGLEMVGTVTITPSVGAKVAGQPADMFECTSVRFSDSFTFRYDSQKGFGGREYGYSTSSVNGEKQCHSDYVTIIGKDSIVASIDASKPTESPEFSKDFLPDTKMDLFKELFGVAGNKQNVTTISDDAKMFVKKVVNGTDCSSLISNHFPDEKKRGLWLVGNCEISGSVNESDTQADASY</sequence>
<dbReference type="Proteomes" id="UP000029224">
    <property type="component" value="Unassembled WGS sequence"/>
</dbReference>
<evidence type="ECO:0000313" key="3">
    <source>
        <dbReference type="Proteomes" id="UP000029224"/>
    </source>
</evidence>
<keyword evidence="3" id="KW-1185">Reference proteome</keyword>
<organism evidence="2 3">
    <name type="scientific">Vibrio maritimus</name>
    <dbReference type="NCBI Taxonomy" id="990268"/>
    <lineage>
        <taxon>Bacteria</taxon>
        <taxon>Pseudomonadati</taxon>
        <taxon>Pseudomonadota</taxon>
        <taxon>Gammaproteobacteria</taxon>
        <taxon>Vibrionales</taxon>
        <taxon>Vibrionaceae</taxon>
        <taxon>Vibrio</taxon>
    </lineage>
</organism>
<gene>
    <name evidence="2" type="ORF">JCM19240_1573</name>
</gene>
<proteinExistence type="predicted"/>
<evidence type="ECO:0008006" key="4">
    <source>
        <dbReference type="Google" id="ProtNLM"/>
    </source>
</evidence>
<reference evidence="2 3" key="1">
    <citation type="submission" date="2014-09" db="EMBL/GenBank/DDBJ databases">
        <title>Vibrio maritimus JCM 19240. (C210) whole genome shotgun sequence.</title>
        <authorList>
            <person name="Sawabe T."/>
            <person name="Meirelles P."/>
            <person name="Nakanishi M."/>
            <person name="Sayaka M."/>
            <person name="Hattori M."/>
            <person name="Ohkuma M."/>
        </authorList>
    </citation>
    <scope>NUCLEOTIDE SEQUENCE [LARGE SCALE GENOMIC DNA]</scope>
    <source>
        <strain evidence="2 3">JCM 19240</strain>
    </source>
</reference>
<evidence type="ECO:0000256" key="1">
    <source>
        <dbReference type="SAM" id="Phobius"/>
    </source>
</evidence>
<comment type="caution">
    <text evidence="2">The sequence shown here is derived from an EMBL/GenBank/DDBJ whole genome shotgun (WGS) entry which is preliminary data.</text>
</comment>
<feature type="transmembrane region" description="Helical" evidence="1">
    <location>
        <begin position="7"/>
        <end position="28"/>
    </location>
</feature>
<dbReference type="EMBL" id="BBMT01000009">
    <property type="protein sequence ID" value="GAL36131.1"/>
    <property type="molecule type" value="Genomic_DNA"/>
</dbReference>
<evidence type="ECO:0000313" key="2">
    <source>
        <dbReference type="EMBL" id="GAL36131.1"/>
    </source>
</evidence>
<name>A0A090T876_9VIBR</name>
<keyword evidence="1" id="KW-0472">Membrane</keyword>
<protein>
    <recommendedName>
        <fullName evidence="4">Type 4 fimbrial biogenesis protein PilX N-terminal domain-containing protein</fullName>
    </recommendedName>
</protein>
<keyword evidence="1" id="KW-0812">Transmembrane</keyword>
<accession>A0A090T876</accession>